<name>A0A7J8LHN3_9ROSI</name>
<reference evidence="1 2" key="1">
    <citation type="journal article" date="2019" name="Genome Biol. Evol.">
        <title>Insights into the evolution of the New World diploid cottons (Gossypium, subgenus Houzingenia) based on genome sequencing.</title>
        <authorList>
            <person name="Grover C.E."/>
            <person name="Arick M.A. 2nd"/>
            <person name="Thrash A."/>
            <person name="Conover J.L."/>
            <person name="Sanders W.S."/>
            <person name="Peterson D.G."/>
            <person name="Frelichowski J.E."/>
            <person name="Scheffler J.A."/>
            <person name="Scheffler B.E."/>
            <person name="Wendel J.F."/>
        </authorList>
    </citation>
    <scope>NUCLEOTIDE SEQUENCE [LARGE SCALE GENOMIC DNA]</scope>
    <source>
        <strain evidence="1">157</strain>
        <tissue evidence="1">Leaf</tissue>
    </source>
</reference>
<protein>
    <submittedName>
        <fullName evidence="1">Uncharacterized protein</fullName>
    </submittedName>
</protein>
<dbReference type="AlphaFoldDB" id="A0A7J8LHN3"/>
<keyword evidence="2" id="KW-1185">Reference proteome</keyword>
<proteinExistence type="predicted"/>
<organism evidence="1 2">
    <name type="scientific">Gossypium lobatum</name>
    <dbReference type="NCBI Taxonomy" id="34289"/>
    <lineage>
        <taxon>Eukaryota</taxon>
        <taxon>Viridiplantae</taxon>
        <taxon>Streptophyta</taxon>
        <taxon>Embryophyta</taxon>
        <taxon>Tracheophyta</taxon>
        <taxon>Spermatophyta</taxon>
        <taxon>Magnoliopsida</taxon>
        <taxon>eudicotyledons</taxon>
        <taxon>Gunneridae</taxon>
        <taxon>Pentapetalae</taxon>
        <taxon>rosids</taxon>
        <taxon>malvids</taxon>
        <taxon>Malvales</taxon>
        <taxon>Malvaceae</taxon>
        <taxon>Malvoideae</taxon>
        <taxon>Gossypium</taxon>
    </lineage>
</organism>
<evidence type="ECO:0000313" key="2">
    <source>
        <dbReference type="Proteomes" id="UP000593572"/>
    </source>
</evidence>
<gene>
    <name evidence="1" type="ORF">Golob_022800</name>
</gene>
<evidence type="ECO:0000313" key="1">
    <source>
        <dbReference type="EMBL" id="MBA0551954.1"/>
    </source>
</evidence>
<comment type="caution">
    <text evidence="1">The sequence shown here is derived from an EMBL/GenBank/DDBJ whole genome shotgun (WGS) entry which is preliminary data.</text>
</comment>
<dbReference type="EMBL" id="JABEZX010000003">
    <property type="protein sequence ID" value="MBA0551954.1"/>
    <property type="molecule type" value="Genomic_DNA"/>
</dbReference>
<sequence length="57" mass="6715">MVFPKFVACLVTEMQQKKMIEKEGLKSCHEARVEEGKQDYLIDKQKKQKTSVDKKKK</sequence>
<dbReference type="Proteomes" id="UP000593572">
    <property type="component" value="Unassembled WGS sequence"/>
</dbReference>
<accession>A0A7J8LHN3</accession>